<sequence length="66" mass="6986">MPKGTSWQKSSFSGNGVGNECLEIGTPPADGRLRLRESDDPGMVLRAKPPALSALLLAIKAGRLPR</sequence>
<dbReference type="PATRIC" id="fig|408015.6.peg.1244"/>
<protein>
    <submittedName>
        <fullName evidence="3">Toxin-antitoxin toxin component</fullName>
    </submittedName>
</protein>
<keyword evidence="4" id="KW-1185">Reference proteome</keyword>
<dbReference type="Pfam" id="PF04149">
    <property type="entry name" value="DUF397"/>
    <property type="match status" value="1"/>
</dbReference>
<proteinExistence type="predicted"/>
<feature type="domain" description="DUF397" evidence="2">
    <location>
        <begin position="6"/>
        <end position="60"/>
    </location>
</feature>
<dbReference type="InterPro" id="IPR007278">
    <property type="entry name" value="DUF397"/>
</dbReference>
<accession>A0A0F7CNB0</accession>
<dbReference type="EMBL" id="CP009922">
    <property type="protein sequence ID" value="AKG42596.1"/>
    <property type="molecule type" value="Genomic_DNA"/>
</dbReference>
<dbReference type="KEGG" id="sxi:SXIM_12120"/>
<gene>
    <name evidence="3" type="ORF">SXIM_12120</name>
</gene>
<evidence type="ECO:0000256" key="1">
    <source>
        <dbReference type="SAM" id="MobiDB-lite"/>
    </source>
</evidence>
<dbReference type="RefSeq" id="WP_246156841.1">
    <property type="nucleotide sequence ID" value="NZ_CP009922.3"/>
</dbReference>
<organism evidence="3 4">
    <name type="scientific">Streptomyces xiamenensis</name>
    <dbReference type="NCBI Taxonomy" id="408015"/>
    <lineage>
        <taxon>Bacteria</taxon>
        <taxon>Bacillati</taxon>
        <taxon>Actinomycetota</taxon>
        <taxon>Actinomycetes</taxon>
        <taxon>Kitasatosporales</taxon>
        <taxon>Streptomycetaceae</taxon>
        <taxon>Streptomyces</taxon>
    </lineage>
</organism>
<dbReference type="HOGENOM" id="CLU_131550_1_2_11"/>
<evidence type="ECO:0000313" key="3">
    <source>
        <dbReference type="EMBL" id="AKG42596.1"/>
    </source>
</evidence>
<feature type="compositionally biased region" description="Polar residues" evidence="1">
    <location>
        <begin position="1"/>
        <end position="14"/>
    </location>
</feature>
<evidence type="ECO:0000259" key="2">
    <source>
        <dbReference type="Pfam" id="PF04149"/>
    </source>
</evidence>
<reference evidence="3" key="1">
    <citation type="submission" date="2019-08" db="EMBL/GenBank/DDBJ databases">
        <title>Complete genome sequence of a mangrove-derived Streptomyces xiamenensis.</title>
        <authorList>
            <person name="Xu J."/>
        </authorList>
    </citation>
    <scope>NUCLEOTIDE SEQUENCE</scope>
    <source>
        <strain evidence="3">318</strain>
    </source>
</reference>
<dbReference type="AlphaFoldDB" id="A0A0F7CNB0"/>
<feature type="region of interest" description="Disordered" evidence="1">
    <location>
        <begin position="1"/>
        <end position="36"/>
    </location>
</feature>
<name>A0A0F7CNB0_9ACTN</name>
<dbReference type="Proteomes" id="UP000034034">
    <property type="component" value="Chromosome"/>
</dbReference>
<evidence type="ECO:0000313" key="4">
    <source>
        <dbReference type="Proteomes" id="UP000034034"/>
    </source>
</evidence>